<keyword evidence="4 5" id="KW-0802">TPR repeat</keyword>
<dbReference type="InterPro" id="IPR051982">
    <property type="entry name" value="CiliaryAsmbly_MitoImport"/>
</dbReference>
<dbReference type="OrthoDB" id="6437077at2759"/>
<feature type="repeat" description="TPR" evidence="5">
    <location>
        <begin position="211"/>
        <end position="244"/>
    </location>
</feature>
<evidence type="ECO:0000256" key="3">
    <source>
        <dbReference type="ARBA" id="ARBA00022737"/>
    </source>
</evidence>
<evidence type="ECO:0000256" key="4">
    <source>
        <dbReference type="ARBA" id="ARBA00022803"/>
    </source>
</evidence>
<keyword evidence="8" id="KW-1185">Reference proteome</keyword>
<dbReference type="InterPro" id="IPR011990">
    <property type="entry name" value="TPR-like_helical_dom_sf"/>
</dbReference>
<dbReference type="SUPFAM" id="SSF48452">
    <property type="entry name" value="TPR-like"/>
    <property type="match status" value="1"/>
</dbReference>
<sequence length="575" mass="66432">MIGLRFYVEKVKKKSGEEGTYPHLIKFCEERLRFIDPNNRYLHLPKRIANYSDLPEAERKSLQSDLEDWSRNYSEGVLKNKSENDILDIPPIRKLNDSSDHVKSYSEKDSQNMHETNRRVCKPRSYDEWNKFDVEEELVKIDDISKDKTNNEKIEEIVKLNKSISIIGLSLDERERVSNLERIKGNEAFKAQDYEEATLYYTRSLSVLKTAKTLNNRAQSYLKLKDYFAAIVDCNEIISMEPNNVKALFRRGIAYKEAEMFDLATVDFETLLKLEPENKSTKDQLKQIENCKFQSMQARKKVVIEELESESMCYDGEIRNPSVAHNKEISKRLTIEEITEDSRPSLDEICNCERNDDDVQPLSQKTRDMLNIFRDHHATENDSKNGLISTIETKAKKKSSPNDSETKNTSFILDRFSKNTEAKANFEEIEIKNNYTKELGNENCSFDCSQDEHSVKSILKNETETYLESNPECERKPANEKINKDMNESTNKILSKTKKNVNEFPINLNGSLLQKVTPFEFLHVWFSNNCNTNSNNGAACLLNIEPQQLPKILTNQIDGPLLNGLFMAIKAITNA</sequence>
<dbReference type="Gene3D" id="1.25.40.10">
    <property type="entry name" value="Tetratricopeptide repeat domain"/>
    <property type="match status" value="1"/>
</dbReference>
<keyword evidence="2" id="KW-0963">Cytoplasm</keyword>
<dbReference type="PANTHER" id="PTHR45984">
    <property type="entry name" value="RNA (RNA) POLYMERASE II ASSOCIATED PROTEIN HOMOLOG"/>
    <property type="match status" value="1"/>
</dbReference>
<evidence type="ECO:0000256" key="1">
    <source>
        <dbReference type="ARBA" id="ARBA00004496"/>
    </source>
</evidence>
<comment type="subcellular location">
    <subcellularLocation>
        <location evidence="1">Cytoplasm</location>
    </subcellularLocation>
</comment>
<dbReference type="PROSITE" id="PS50005">
    <property type="entry name" value="TPR"/>
    <property type="match status" value="2"/>
</dbReference>
<accession>A0A8X6UII1</accession>
<dbReference type="GO" id="GO:0031072">
    <property type="term" value="F:heat shock protein binding"/>
    <property type="evidence" value="ECO:0007669"/>
    <property type="project" value="TreeGrafter"/>
</dbReference>
<dbReference type="Proteomes" id="UP000887013">
    <property type="component" value="Unassembled WGS sequence"/>
</dbReference>
<feature type="non-terminal residue" evidence="7">
    <location>
        <position position="575"/>
    </location>
</feature>
<gene>
    <name evidence="7" type="primary">Spag1</name>
    <name evidence="7" type="ORF">NPIL_549421</name>
</gene>
<dbReference type="GO" id="GO:0005739">
    <property type="term" value="C:mitochondrion"/>
    <property type="evidence" value="ECO:0007669"/>
    <property type="project" value="TreeGrafter"/>
</dbReference>
<feature type="repeat" description="TPR" evidence="5">
    <location>
        <begin position="245"/>
        <end position="278"/>
    </location>
</feature>
<name>A0A8X6UII1_NEPPI</name>
<protein>
    <submittedName>
        <fullName evidence="7">Sperm-associated antigen 1</fullName>
    </submittedName>
</protein>
<comment type="caution">
    <text evidence="7">The sequence shown here is derived from an EMBL/GenBank/DDBJ whole genome shotgun (WGS) entry which is preliminary data.</text>
</comment>
<evidence type="ECO:0000256" key="2">
    <source>
        <dbReference type="ARBA" id="ARBA00022490"/>
    </source>
</evidence>
<evidence type="ECO:0000313" key="7">
    <source>
        <dbReference type="EMBL" id="GFU13404.1"/>
    </source>
</evidence>
<dbReference type="Pfam" id="PF13181">
    <property type="entry name" value="TPR_8"/>
    <property type="match status" value="1"/>
</dbReference>
<dbReference type="GO" id="GO:0006626">
    <property type="term" value="P:protein targeting to mitochondrion"/>
    <property type="evidence" value="ECO:0007669"/>
    <property type="project" value="TreeGrafter"/>
</dbReference>
<dbReference type="InterPro" id="IPR019734">
    <property type="entry name" value="TPR_rpt"/>
</dbReference>
<keyword evidence="3" id="KW-0677">Repeat</keyword>
<feature type="compositionally biased region" description="Basic and acidic residues" evidence="6">
    <location>
        <begin position="94"/>
        <end position="117"/>
    </location>
</feature>
<evidence type="ECO:0000313" key="8">
    <source>
        <dbReference type="Proteomes" id="UP000887013"/>
    </source>
</evidence>
<dbReference type="EMBL" id="BMAW01125660">
    <property type="protein sequence ID" value="GFU13404.1"/>
    <property type="molecule type" value="Genomic_DNA"/>
</dbReference>
<dbReference type="AlphaFoldDB" id="A0A8X6UII1"/>
<dbReference type="SMART" id="SM00028">
    <property type="entry name" value="TPR"/>
    <property type="match status" value="2"/>
</dbReference>
<evidence type="ECO:0000256" key="5">
    <source>
        <dbReference type="PROSITE-ProRule" id="PRU00339"/>
    </source>
</evidence>
<organism evidence="7 8">
    <name type="scientific">Nephila pilipes</name>
    <name type="common">Giant wood spider</name>
    <name type="synonym">Nephila maculata</name>
    <dbReference type="NCBI Taxonomy" id="299642"/>
    <lineage>
        <taxon>Eukaryota</taxon>
        <taxon>Metazoa</taxon>
        <taxon>Ecdysozoa</taxon>
        <taxon>Arthropoda</taxon>
        <taxon>Chelicerata</taxon>
        <taxon>Arachnida</taxon>
        <taxon>Araneae</taxon>
        <taxon>Araneomorphae</taxon>
        <taxon>Entelegynae</taxon>
        <taxon>Araneoidea</taxon>
        <taxon>Nephilidae</taxon>
        <taxon>Nephila</taxon>
    </lineage>
</organism>
<feature type="region of interest" description="Disordered" evidence="6">
    <location>
        <begin position="90"/>
        <end position="117"/>
    </location>
</feature>
<dbReference type="PANTHER" id="PTHR45984:SF2">
    <property type="entry name" value="MITOCHONDRIAL IMPORT RECEPTOR SUBUNIT TOM34"/>
    <property type="match status" value="1"/>
</dbReference>
<dbReference type="GO" id="GO:0005829">
    <property type="term" value="C:cytosol"/>
    <property type="evidence" value="ECO:0007669"/>
    <property type="project" value="TreeGrafter"/>
</dbReference>
<reference evidence="7" key="1">
    <citation type="submission" date="2020-08" db="EMBL/GenBank/DDBJ databases">
        <title>Multicomponent nature underlies the extraordinary mechanical properties of spider dragline silk.</title>
        <authorList>
            <person name="Kono N."/>
            <person name="Nakamura H."/>
            <person name="Mori M."/>
            <person name="Yoshida Y."/>
            <person name="Ohtoshi R."/>
            <person name="Malay A.D."/>
            <person name="Moran D.A.P."/>
            <person name="Tomita M."/>
            <person name="Numata K."/>
            <person name="Arakawa K."/>
        </authorList>
    </citation>
    <scope>NUCLEOTIDE SEQUENCE</scope>
</reference>
<proteinExistence type="predicted"/>
<evidence type="ECO:0000256" key="6">
    <source>
        <dbReference type="SAM" id="MobiDB-lite"/>
    </source>
</evidence>